<name>A0A1B6IN87_9HEMI</name>
<sequence>VSVIMDHGNGTKTYITDAAGQPLDQTEGAVGSPVDLLNPDRYEFYTFDETGDLVKRLMTLDQIKGLLAGGDGETLDSQSNSPTFYHDSLSSSHLDESDLEPNVAQGVHNVVASVQNVLRSELEASKIKKTTSKPPLSIPDSISSWSMLFPAIIGDSSEALDDDTGNGVNEPIDIDRIPASSNNEKTEIKNFT</sequence>
<evidence type="ECO:0000256" key="1">
    <source>
        <dbReference type="SAM" id="MobiDB-lite"/>
    </source>
</evidence>
<gene>
    <name evidence="2" type="ORF">g.1731</name>
</gene>
<feature type="non-terminal residue" evidence="2">
    <location>
        <position position="1"/>
    </location>
</feature>
<protein>
    <submittedName>
        <fullName evidence="2">Uncharacterized protein</fullName>
    </submittedName>
</protein>
<dbReference type="EMBL" id="GECU01019333">
    <property type="protein sequence ID" value="JAS88373.1"/>
    <property type="molecule type" value="Transcribed_RNA"/>
</dbReference>
<dbReference type="AlphaFoldDB" id="A0A1B6IN87"/>
<accession>A0A1B6IN87</accession>
<feature type="region of interest" description="Disordered" evidence="1">
    <location>
        <begin position="74"/>
        <end position="96"/>
    </location>
</feature>
<feature type="region of interest" description="Disordered" evidence="1">
    <location>
        <begin position="158"/>
        <end position="192"/>
    </location>
</feature>
<evidence type="ECO:0000313" key="2">
    <source>
        <dbReference type="EMBL" id="JAS88373.1"/>
    </source>
</evidence>
<proteinExistence type="predicted"/>
<reference evidence="2" key="1">
    <citation type="submission" date="2015-11" db="EMBL/GenBank/DDBJ databases">
        <title>De novo transcriptome assembly of four potential Pierce s Disease insect vectors from Arizona vineyards.</title>
        <authorList>
            <person name="Tassone E.E."/>
        </authorList>
    </citation>
    <scope>NUCLEOTIDE SEQUENCE</scope>
</reference>
<organism evidence="2">
    <name type="scientific">Homalodisca liturata</name>
    <dbReference type="NCBI Taxonomy" id="320908"/>
    <lineage>
        <taxon>Eukaryota</taxon>
        <taxon>Metazoa</taxon>
        <taxon>Ecdysozoa</taxon>
        <taxon>Arthropoda</taxon>
        <taxon>Hexapoda</taxon>
        <taxon>Insecta</taxon>
        <taxon>Pterygota</taxon>
        <taxon>Neoptera</taxon>
        <taxon>Paraneoptera</taxon>
        <taxon>Hemiptera</taxon>
        <taxon>Auchenorrhyncha</taxon>
        <taxon>Membracoidea</taxon>
        <taxon>Cicadellidae</taxon>
        <taxon>Cicadellinae</taxon>
        <taxon>Proconiini</taxon>
        <taxon>Homalodisca</taxon>
    </lineage>
</organism>